<keyword evidence="1" id="KW-1133">Transmembrane helix</keyword>
<accession>A0ABP7GD81</accession>
<proteinExistence type="predicted"/>
<evidence type="ECO:0000313" key="3">
    <source>
        <dbReference type="Proteomes" id="UP001500748"/>
    </source>
</evidence>
<gene>
    <name evidence="2" type="ORF">GCM10022423_12720</name>
</gene>
<evidence type="ECO:0008006" key="4">
    <source>
        <dbReference type="Google" id="ProtNLM"/>
    </source>
</evidence>
<evidence type="ECO:0000256" key="1">
    <source>
        <dbReference type="SAM" id="Phobius"/>
    </source>
</evidence>
<dbReference type="RefSeq" id="WP_345141809.1">
    <property type="nucleotide sequence ID" value="NZ_BAABDU010000003.1"/>
</dbReference>
<evidence type="ECO:0000313" key="2">
    <source>
        <dbReference type="EMBL" id="GAA3762630.1"/>
    </source>
</evidence>
<sequence>MVIYGYKTIKTKSKDGLEIECESCGKTGSTAIQFFQEYLHVFWIPFLPWSRFATTSCKNCGYTTDSESMSPKYEALYKKQKPMPPIWLFTGLVVILLSYGFTYWQKQHKKEVEQNRIVMCSEQDAAPGKIYQVGVDDTKGDIDFLKKNHTKSKLIQIVTVSNDSIKYYKGYQIRDVSEDIMNIVEDNHLGNQFDTFHPDTMSIADFKKLEIVNCR</sequence>
<protein>
    <recommendedName>
        <fullName evidence="4">Zinc ribbon family protein</fullName>
    </recommendedName>
</protein>
<feature type="transmembrane region" description="Helical" evidence="1">
    <location>
        <begin position="86"/>
        <end position="104"/>
    </location>
</feature>
<keyword evidence="1" id="KW-0812">Transmembrane</keyword>
<dbReference type="EMBL" id="BAABDU010000003">
    <property type="protein sequence ID" value="GAA3762630.1"/>
    <property type="molecule type" value="Genomic_DNA"/>
</dbReference>
<reference evidence="3" key="1">
    <citation type="journal article" date="2019" name="Int. J. Syst. Evol. Microbiol.">
        <title>The Global Catalogue of Microorganisms (GCM) 10K type strain sequencing project: providing services to taxonomists for standard genome sequencing and annotation.</title>
        <authorList>
            <consortium name="The Broad Institute Genomics Platform"/>
            <consortium name="The Broad Institute Genome Sequencing Center for Infectious Disease"/>
            <person name="Wu L."/>
            <person name="Ma J."/>
        </authorList>
    </citation>
    <scope>NUCLEOTIDE SEQUENCE [LARGE SCALE GENOMIC DNA]</scope>
    <source>
        <strain evidence="3">JCM 17337</strain>
    </source>
</reference>
<organism evidence="2 3">
    <name type="scientific">Flavobacterium ginsengiterrae</name>
    <dbReference type="NCBI Taxonomy" id="871695"/>
    <lineage>
        <taxon>Bacteria</taxon>
        <taxon>Pseudomonadati</taxon>
        <taxon>Bacteroidota</taxon>
        <taxon>Flavobacteriia</taxon>
        <taxon>Flavobacteriales</taxon>
        <taxon>Flavobacteriaceae</taxon>
        <taxon>Flavobacterium</taxon>
    </lineage>
</organism>
<comment type="caution">
    <text evidence="2">The sequence shown here is derived from an EMBL/GenBank/DDBJ whole genome shotgun (WGS) entry which is preliminary data.</text>
</comment>
<dbReference type="Proteomes" id="UP001500748">
    <property type="component" value="Unassembled WGS sequence"/>
</dbReference>
<keyword evidence="3" id="KW-1185">Reference proteome</keyword>
<keyword evidence="1" id="KW-0472">Membrane</keyword>
<name>A0ABP7GD81_9FLAO</name>